<dbReference type="GO" id="GO:0005886">
    <property type="term" value="C:plasma membrane"/>
    <property type="evidence" value="ECO:0007669"/>
    <property type="project" value="UniProtKB-SubCell"/>
</dbReference>
<sequence length="518" mass="58701">MSRDTLTLAAARRVFWWVFAATLALKLLLAGVFPFTGDEAFFYQWGVRPAWHYSDHPPLVGWLLALLHAVSDAPLVLRSVTLLVTSAIALLVVDLLRRLLPEEREAQAWLAGAVYLAMPWSWMFVLVTTDTLLILFMALSFWAYVRADGADTADAGGRATAWYLLCGALLGAAFFSKYFAALLGFAYAAHAWGWRRERWWAPFLVFATALPAIAANLYLNATHGWSHVMFNVFNRNEASAWSLTTWLTYVAMALYLVTPWWLWRAARSRAPEGVSRTARTTLAVLWLFPFAVFALLAMRRTIGLHWVLGFVPVFVVWAGLRTDVRPLRRLLTYTTLLSLPHLVAVLLIALAPLSWFAHTKWADRAVFLRENAAVVAGLRQGLPAGATLMAQAYNPAAMLAFRAGVYIPVFGPGRHHARQDDQIVDFRTYDGRPIRVFHYDEPDLARYAPYFERVRKQSYEVDGVRFWYVDGEGFRYQPYRDEVLAAVARDFHDIPRWLPVLGNPFCERYGFAACSPGR</sequence>
<dbReference type="PANTHER" id="PTHR33908:SF11">
    <property type="entry name" value="MEMBRANE PROTEIN"/>
    <property type="match status" value="1"/>
</dbReference>
<dbReference type="InterPro" id="IPR050297">
    <property type="entry name" value="LipidA_mod_glycosyltrf_83"/>
</dbReference>
<evidence type="ECO:0000313" key="11">
    <source>
        <dbReference type="Proteomes" id="UP000503162"/>
    </source>
</evidence>
<feature type="transmembrane region" description="Helical" evidence="8">
    <location>
        <begin position="199"/>
        <end position="219"/>
    </location>
</feature>
<keyword evidence="4" id="KW-0808">Transferase</keyword>
<evidence type="ECO:0000256" key="6">
    <source>
        <dbReference type="ARBA" id="ARBA00022989"/>
    </source>
</evidence>
<evidence type="ECO:0000259" key="9">
    <source>
        <dbReference type="Pfam" id="PF13231"/>
    </source>
</evidence>
<evidence type="ECO:0000256" key="4">
    <source>
        <dbReference type="ARBA" id="ARBA00022679"/>
    </source>
</evidence>
<comment type="subcellular location">
    <subcellularLocation>
        <location evidence="1">Cell membrane</location>
        <topology evidence="1">Multi-pass membrane protein</topology>
    </subcellularLocation>
</comment>
<feature type="transmembrane region" description="Helical" evidence="8">
    <location>
        <begin position="332"/>
        <end position="357"/>
    </location>
</feature>
<organism evidence="10 11">
    <name type="scientific">Hydrogenophaga crocea</name>
    <dbReference type="NCBI Taxonomy" id="2716225"/>
    <lineage>
        <taxon>Bacteria</taxon>
        <taxon>Pseudomonadati</taxon>
        <taxon>Pseudomonadota</taxon>
        <taxon>Betaproteobacteria</taxon>
        <taxon>Burkholderiales</taxon>
        <taxon>Comamonadaceae</taxon>
        <taxon>Hydrogenophaga</taxon>
    </lineage>
</organism>
<dbReference type="KEGG" id="hcz:G9Q37_17955"/>
<feature type="transmembrane region" description="Helical" evidence="8">
    <location>
        <begin position="239"/>
        <end position="257"/>
    </location>
</feature>
<dbReference type="InterPro" id="IPR038731">
    <property type="entry name" value="RgtA/B/C-like"/>
</dbReference>
<feature type="transmembrane region" description="Helical" evidence="8">
    <location>
        <begin position="303"/>
        <end position="320"/>
    </location>
</feature>
<feature type="transmembrane region" description="Helical" evidence="8">
    <location>
        <begin position="108"/>
        <end position="141"/>
    </location>
</feature>
<evidence type="ECO:0000256" key="5">
    <source>
        <dbReference type="ARBA" id="ARBA00022692"/>
    </source>
</evidence>
<feature type="domain" description="Glycosyltransferase RgtA/B/C/D-like" evidence="9">
    <location>
        <begin position="55"/>
        <end position="215"/>
    </location>
</feature>
<evidence type="ECO:0000256" key="8">
    <source>
        <dbReference type="SAM" id="Phobius"/>
    </source>
</evidence>
<dbReference type="Pfam" id="PF13231">
    <property type="entry name" value="PMT_2"/>
    <property type="match status" value="1"/>
</dbReference>
<dbReference type="GO" id="GO:0016763">
    <property type="term" value="F:pentosyltransferase activity"/>
    <property type="evidence" value="ECO:0007669"/>
    <property type="project" value="TreeGrafter"/>
</dbReference>
<proteinExistence type="predicted"/>
<keyword evidence="11" id="KW-1185">Reference proteome</keyword>
<evidence type="ECO:0000256" key="3">
    <source>
        <dbReference type="ARBA" id="ARBA00022676"/>
    </source>
</evidence>
<keyword evidence="5 8" id="KW-0812">Transmembrane</keyword>
<accession>A0A6G8ILK3</accession>
<protein>
    <recommendedName>
        <fullName evidence="9">Glycosyltransferase RgtA/B/C/D-like domain-containing protein</fullName>
    </recommendedName>
</protein>
<dbReference type="EMBL" id="CP049989">
    <property type="protein sequence ID" value="QIM53906.1"/>
    <property type="molecule type" value="Genomic_DNA"/>
</dbReference>
<dbReference type="GO" id="GO:0009103">
    <property type="term" value="P:lipopolysaccharide biosynthetic process"/>
    <property type="evidence" value="ECO:0007669"/>
    <property type="project" value="UniProtKB-ARBA"/>
</dbReference>
<dbReference type="Proteomes" id="UP000503162">
    <property type="component" value="Chromosome"/>
</dbReference>
<feature type="transmembrane region" description="Helical" evidence="8">
    <location>
        <begin position="278"/>
        <end position="297"/>
    </location>
</feature>
<keyword evidence="3" id="KW-0328">Glycosyltransferase</keyword>
<dbReference type="AlphaFoldDB" id="A0A6G8ILK3"/>
<reference evidence="10 11" key="1">
    <citation type="submission" date="2020-03" db="EMBL/GenBank/DDBJ databases">
        <title>Hydrogenophaga sp. nov. isolated from cyanobacterial mat.</title>
        <authorList>
            <person name="Thorat V."/>
            <person name="Kirdat K."/>
            <person name="Tiwarekar B."/>
            <person name="Costa E.D."/>
            <person name="Yadav A."/>
        </authorList>
    </citation>
    <scope>NUCLEOTIDE SEQUENCE [LARGE SCALE GENOMIC DNA]</scope>
    <source>
        <strain evidence="10 11">BA0156</strain>
    </source>
</reference>
<dbReference type="PANTHER" id="PTHR33908">
    <property type="entry name" value="MANNOSYLTRANSFERASE YKCB-RELATED"/>
    <property type="match status" value="1"/>
</dbReference>
<evidence type="ECO:0000256" key="2">
    <source>
        <dbReference type="ARBA" id="ARBA00022475"/>
    </source>
</evidence>
<keyword evidence="7 8" id="KW-0472">Membrane</keyword>
<evidence type="ECO:0000256" key="1">
    <source>
        <dbReference type="ARBA" id="ARBA00004651"/>
    </source>
</evidence>
<evidence type="ECO:0000313" key="10">
    <source>
        <dbReference type="EMBL" id="QIM53906.1"/>
    </source>
</evidence>
<name>A0A6G8ILK3_9BURK</name>
<feature type="transmembrane region" description="Helical" evidence="8">
    <location>
        <begin position="161"/>
        <end position="187"/>
    </location>
</feature>
<keyword evidence="2" id="KW-1003">Cell membrane</keyword>
<keyword evidence="6 8" id="KW-1133">Transmembrane helix</keyword>
<gene>
    <name evidence="10" type="ORF">G9Q37_17955</name>
</gene>
<evidence type="ECO:0000256" key="7">
    <source>
        <dbReference type="ARBA" id="ARBA00023136"/>
    </source>
</evidence>
<dbReference type="RefSeq" id="WP_166229366.1">
    <property type="nucleotide sequence ID" value="NZ_CP049989.1"/>
</dbReference>